<proteinExistence type="predicted"/>
<organism evidence="2">
    <name type="scientific">Caudovirales sp. ctvQY7</name>
    <dbReference type="NCBI Taxonomy" id="2825774"/>
    <lineage>
        <taxon>Viruses</taxon>
        <taxon>Duplodnaviria</taxon>
        <taxon>Heunggongvirae</taxon>
        <taxon>Uroviricota</taxon>
        <taxon>Caudoviricetes</taxon>
    </lineage>
</organism>
<accession>A0A8S5UFQ5</accession>
<evidence type="ECO:0000313" key="2">
    <source>
        <dbReference type="EMBL" id="DAF93321.1"/>
    </source>
</evidence>
<feature type="compositionally biased region" description="Basic and acidic residues" evidence="1">
    <location>
        <begin position="15"/>
        <end position="24"/>
    </location>
</feature>
<sequence>MATKKVDQENTTVQEETKVQKETKTQVPTVEQEEITKVIYVGPTLPRGKLKCNTIYEGTEAEINKELENVLEEYPLVSKMLVPIEKLADAKYKVRTTGNIMNKYYTDLQSVISAKLKQEV</sequence>
<feature type="region of interest" description="Disordered" evidence="1">
    <location>
        <begin position="1"/>
        <end position="25"/>
    </location>
</feature>
<protein>
    <submittedName>
        <fullName evidence="2">Uncharacterized protein</fullName>
    </submittedName>
</protein>
<evidence type="ECO:0000256" key="1">
    <source>
        <dbReference type="SAM" id="MobiDB-lite"/>
    </source>
</evidence>
<name>A0A8S5UFQ5_9CAUD</name>
<dbReference type="EMBL" id="BK016082">
    <property type="protein sequence ID" value="DAF93321.1"/>
    <property type="molecule type" value="Genomic_DNA"/>
</dbReference>
<reference evidence="2" key="1">
    <citation type="journal article" date="2021" name="Proc. Natl. Acad. Sci. U.S.A.">
        <title>A Catalog of Tens of Thousands of Viruses from Human Metagenomes Reveals Hidden Associations with Chronic Diseases.</title>
        <authorList>
            <person name="Tisza M.J."/>
            <person name="Buck C.B."/>
        </authorList>
    </citation>
    <scope>NUCLEOTIDE SEQUENCE</scope>
    <source>
        <strain evidence="2">CtvQY7</strain>
    </source>
</reference>